<name>A0A0D7B443_9AGAR</name>
<dbReference type="CDD" id="cd11296">
    <property type="entry name" value="O-FucT_like"/>
    <property type="match status" value="1"/>
</dbReference>
<dbReference type="STRING" id="1314674.A0A0D7B443"/>
<dbReference type="Proteomes" id="UP000054007">
    <property type="component" value="Unassembled WGS sequence"/>
</dbReference>
<keyword evidence="2" id="KW-0294">Fucose metabolism</keyword>
<organism evidence="5 6">
    <name type="scientific">Cylindrobasidium torrendii FP15055 ss-10</name>
    <dbReference type="NCBI Taxonomy" id="1314674"/>
    <lineage>
        <taxon>Eukaryota</taxon>
        <taxon>Fungi</taxon>
        <taxon>Dikarya</taxon>
        <taxon>Basidiomycota</taxon>
        <taxon>Agaricomycotina</taxon>
        <taxon>Agaricomycetes</taxon>
        <taxon>Agaricomycetidae</taxon>
        <taxon>Agaricales</taxon>
        <taxon>Marasmiineae</taxon>
        <taxon>Physalacriaceae</taxon>
        <taxon>Cylindrobasidium</taxon>
    </lineage>
</organism>
<evidence type="ECO:0000256" key="3">
    <source>
        <dbReference type="ARBA" id="ARBA00023277"/>
    </source>
</evidence>
<evidence type="ECO:0000256" key="2">
    <source>
        <dbReference type="ARBA" id="ARBA00023253"/>
    </source>
</evidence>
<evidence type="ECO:0000256" key="4">
    <source>
        <dbReference type="SAM" id="MobiDB-lite"/>
    </source>
</evidence>
<dbReference type="EMBL" id="KN880611">
    <property type="protein sequence ID" value="KIY64954.1"/>
    <property type="molecule type" value="Genomic_DNA"/>
</dbReference>
<evidence type="ECO:0000256" key="1">
    <source>
        <dbReference type="ARBA" id="ARBA00022679"/>
    </source>
</evidence>
<protein>
    <submittedName>
        <fullName evidence="5">Uncharacterized protein</fullName>
    </submittedName>
</protein>
<feature type="compositionally biased region" description="Pro residues" evidence="4">
    <location>
        <begin position="63"/>
        <end position="82"/>
    </location>
</feature>
<sequence>MSLPKPRSVLFLLAFAALAGMTMWLPKNFKNAPSSIKLPAQSVCGPESGELCTPIIQDPLPVPPPPEPSLAPAPPPPPPPTFPKEKFDWEDPKNYVTGTPGTSFRDSLRQDINYVTAFCLGGFSNQVICFANLIYLGILSNRVPVVPAFTPSHHISYEEPSLPFSAVFDIDYLRRAVGYPILEWSDIKEVPAHRQDPYPAAPEPLGCWTIRAGEFPYGPASFWEHLHLDTSFTDVPDDTYFGGKPEDSYSFTTFWKLAALIFPKDPLHQGRTYDVRWPSEKTGLSIVPDQHMSCFDTSYYVSTEANIFEWEKAWSPAWRSIGSNLHFTEEMIAMATNNLRHAFGLSSLQSLPPFVSVHVRRGDFKDIGFAPLADYEVAVEEVIWELELQGIRDPEVFVSSDEKSAEFWEDVEGMGWTRYDHDEQKTEEKYGEWIPPIIDTVMHSLASGFVGSGQSTYSLIAQRRVEDWHEGPTRIVKLTR</sequence>
<feature type="region of interest" description="Disordered" evidence="4">
    <location>
        <begin position="63"/>
        <end position="91"/>
    </location>
</feature>
<keyword evidence="3" id="KW-0119">Carbohydrate metabolism</keyword>
<keyword evidence="1" id="KW-0808">Transferase</keyword>
<dbReference type="OrthoDB" id="423313at2759"/>
<dbReference type="Pfam" id="PF10250">
    <property type="entry name" value="O-FucT"/>
    <property type="match status" value="1"/>
</dbReference>
<dbReference type="GO" id="GO:0006004">
    <property type="term" value="P:fucose metabolic process"/>
    <property type="evidence" value="ECO:0007669"/>
    <property type="project" value="UniProtKB-KW"/>
</dbReference>
<dbReference type="Gene3D" id="3.40.50.11350">
    <property type="match status" value="1"/>
</dbReference>
<gene>
    <name evidence="5" type="ORF">CYLTODRAFT_380189</name>
</gene>
<proteinExistence type="predicted"/>
<keyword evidence="6" id="KW-1185">Reference proteome</keyword>
<accession>A0A0D7B443</accession>
<dbReference type="GO" id="GO:0016740">
    <property type="term" value="F:transferase activity"/>
    <property type="evidence" value="ECO:0007669"/>
    <property type="project" value="UniProtKB-KW"/>
</dbReference>
<reference evidence="5 6" key="1">
    <citation type="journal article" date="2015" name="Fungal Genet. Biol.">
        <title>Evolution of novel wood decay mechanisms in Agaricales revealed by the genome sequences of Fistulina hepatica and Cylindrobasidium torrendii.</title>
        <authorList>
            <person name="Floudas D."/>
            <person name="Held B.W."/>
            <person name="Riley R."/>
            <person name="Nagy L.G."/>
            <person name="Koehler G."/>
            <person name="Ransdell A.S."/>
            <person name="Younus H."/>
            <person name="Chow J."/>
            <person name="Chiniquy J."/>
            <person name="Lipzen A."/>
            <person name="Tritt A."/>
            <person name="Sun H."/>
            <person name="Haridas S."/>
            <person name="LaButti K."/>
            <person name="Ohm R.A."/>
            <person name="Kues U."/>
            <person name="Blanchette R.A."/>
            <person name="Grigoriev I.V."/>
            <person name="Minto R.E."/>
            <person name="Hibbett D.S."/>
        </authorList>
    </citation>
    <scope>NUCLEOTIDE SEQUENCE [LARGE SCALE GENOMIC DNA]</scope>
    <source>
        <strain evidence="5 6">FP15055 ss-10</strain>
    </source>
</reference>
<evidence type="ECO:0000313" key="6">
    <source>
        <dbReference type="Proteomes" id="UP000054007"/>
    </source>
</evidence>
<dbReference type="InterPro" id="IPR019378">
    <property type="entry name" value="GDP-Fuc_O-FucTrfase"/>
</dbReference>
<dbReference type="AlphaFoldDB" id="A0A0D7B443"/>
<evidence type="ECO:0000313" key="5">
    <source>
        <dbReference type="EMBL" id="KIY64954.1"/>
    </source>
</evidence>